<feature type="compositionally biased region" description="Basic residues" evidence="1">
    <location>
        <begin position="27"/>
        <end position="38"/>
    </location>
</feature>
<name>A0ABQ7NU48_BRACM</name>
<evidence type="ECO:0000313" key="3">
    <source>
        <dbReference type="Proteomes" id="UP000823674"/>
    </source>
</evidence>
<dbReference type="Proteomes" id="UP000823674">
    <property type="component" value="Chromosome A01"/>
</dbReference>
<gene>
    <name evidence="2" type="primary">A01g503780.1_BraROA</name>
    <name evidence="2" type="ORF">IGI04_001961</name>
</gene>
<protein>
    <submittedName>
        <fullName evidence="2">Uncharacterized protein</fullName>
    </submittedName>
</protein>
<organism evidence="2 3">
    <name type="scientific">Brassica rapa subsp. trilocularis</name>
    <dbReference type="NCBI Taxonomy" id="1813537"/>
    <lineage>
        <taxon>Eukaryota</taxon>
        <taxon>Viridiplantae</taxon>
        <taxon>Streptophyta</taxon>
        <taxon>Embryophyta</taxon>
        <taxon>Tracheophyta</taxon>
        <taxon>Spermatophyta</taxon>
        <taxon>Magnoliopsida</taxon>
        <taxon>eudicotyledons</taxon>
        <taxon>Gunneridae</taxon>
        <taxon>Pentapetalae</taxon>
        <taxon>rosids</taxon>
        <taxon>malvids</taxon>
        <taxon>Brassicales</taxon>
        <taxon>Brassicaceae</taxon>
        <taxon>Brassiceae</taxon>
        <taxon>Brassica</taxon>
    </lineage>
</organism>
<evidence type="ECO:0000313" key="2">
    <source>
        <dbReference type="EMBL" id="KAG5414394.1"/>
    </source>
</evidence>
<comment type="caution">
    <text evidence="2">The sequence shown here is derived from an EMBL/GenBank/DDBJ whole genome shotgun (WGS) entry which is preliminary data.</text>
</comment>
<sequence length="92" mass="10179">MPTDASTSEENKRNPCDIGTASNIVKGAKHNEKKKGKMKQSEVDGDDYDADKHNEKKKGKMKQDEVEGDDDDAGKINSEKENREKLAKSQGV</sequence>
<feature type="region of interest" description="Disordered" evidence="1">
    <location>
        <begin position="1"/>
        <end position="92"/>
    </location>
</feature>
<reference evidence="2 3" key="1">
    <citation type="submission" date="2021-03" db="EMBL/GenBank/DDBJ databases">
        <authorList>
            <person name="King G.J."/>
            <person name="Bancroft I."/>
            <person name="Baten A."/>
            <person name="Bloomfield J."/>
            <person name="Borpatragohain P."/>
            <person name="He Z."/>
            <person name="Irish N."/>
            <person name="Irwin J."/>
            <person name="Liu K."/>
            <person name="Mauleon R.P."/>
            <person name="Moore J."/>
            <person name="Morris R."/>
            <person name="Ostergaard L."/>
            <person name="Wang B."/>
            <person name="Wells R."/>
        </authorList>
    </citation>
    <scope>NUCLEOTIDE SEQUENCE [LARGE SCALE GENOMIC DNA]</scope>
    <source>
        <strain evidence="2">R-o-18</strain>
        <tissue evidence="2">Leaf</tissue>
    </source>
</reference>
<keyword evidence="3" id="KW-1185">Reference proteome</keyword>
<accession>A0ABQ7NU48</accession>
<proteinExistence type="predicted"/>
<feature type="compositionally biased region" description="Basic and acidic residues" evidence="1">
    <location>
        <begin position="73"/>
        <end position="92"/>
    </location>
</feature>
<evidence type="ECO:0000256" key="1">
    <source>
        <dbReference type="SAM" id="MobiDB-lite"/>
    </source>
</evidence>
<dbReference type="EMBL" id="JADBGQ010000001">
    <property type="protein sequence ID" value="KAG5414394.1"/>
    <property type="molecule type" value="Genomic_DNA"/>
</dbReference>